<dbReference type="Proteomes" id="UP000324241">
    <property type="component" value="Unassembled WGS sequence"/>
</dbReference>
<dbReference type="VEuPathDB" id="FungiDB:EYZ11_005734"/>
<gene>
    <name evidence="2" type="ORF">ATNIH1004_008464</name>
</gene>
<proteinExistence type="predicted"/>
<feature type="compositionally biased region" description="Low complexity" evidence="1">
    <location>
        <begin position="7"/>
        <end position="31"/>
    </location>
</feature>
<evidence type="ECO:0000256" key="1">
    <source>
        <dbReference type="SAM" id="MobiDB-lite"/>
    </source>
</evidence>
<name>A0A5M9MB27_9EURO</name>
<feature type="region of interest" description="Disordered" evidence="1">
    <location>
        <begin position="1"/>
        <end position="39"/>
    </location>
</feature>
<evidence type="ECO:0000313" key="2">
    <source>
        <dbReference type="EMBL" id="KAA8644265.1"/>
    </source>
</evidence>
<accession>A0A5M9MB27</accession>
<dbReference type="GeneID" id="54331166"/>
<sequence>MPLIDLGSDSSSNSSSDSGSSGSSSRSNSGSRQHDQWEAAMRGASLPDSLACETARCAVIRGIRCYYEFATSNAVKEACTIYSNVYPEFTRARNARLIMSN</sequence>
<dbReference type="OrthoDB" id="4360026at2759"/>
<reference evidence="2 3" key="1">
    <citation type="submission" date="2019-08" db="EMBL/GenBank/DDBJ databases">
        <title>The genome sequence of a newly discovered highly antifungal drug resistant Aspergillus species, Aspergillus tanneri NIH 1004.</title>
        <authorList>
            <person name="Mounaud S."/>
            <person name="Singh I."/>
            <person name="Joardar V."/>
            <person name="Pakala S."/>
            <person name="Pakala S."/>
            <person name="Venepally P."/>
            <person name="Chung J.K."/>
            <person name="Losada L."/>
            <person name="Nierman W.C."/>
        </authorList>
    </citation>
    <scope>NUCLEOTIDE SEQUENCE [LARGE SCALE GENOMIC DNA]</scope>
    <source>
        <strain evidence="2 3">NIH1004</strain>
    </source>
</reference>
<organism evidence="2 3">
    <name type="scientific">Aspergillus tanneri</name>
    <dbReference type="NCBI Taxonomy" id="1220188"/>
    <lineage>
        <taxon>Eukaryota</taxon>
        <taxon>Fungi</taxon>
        <taxon>Dikarya</taxon>
        <taxon>Ascomycota</taxon>
        <taxon>Pezizomycotina</taxon>
        <taxon>Eurotiomycetes</taxon>
        <taxon>Eurotiomycetidae</taxon>
        <taxon>Eurotiales</taxon>
        <taxon>Aspergillaceae</taxon>
        <taxon>Aspergillus</taxon>
        <taxon>Aspergillus subgen. Circumdati</taxon>
    </lineage>
</organism>
<dbReference type="EMBL" id="QUQM01000006">
    <property type="protein sequence ID" value="KAA8644265.1"/>
    <property type="molecule type" value="Genomic_DNA"/>
</dbReference>
<protein>
    <submittedName>
        <fullName evidence="2">Uncharacterized protein</fullName>
    </submittedName>
</protein>
<dbReference type="RefSeq" id="XP_033423626.1">
    <property type="nucleotide sequence ID" value="XM_033573074.1"/>
</dbReference>
<dbReference type="AlphaFoldDB" id="A0A5M9MB27"/>
<evidence type="ECO:0000313" key="3">
    <source>
        <dbReference type="Proteomes" id="UP000324241"/>
    </source>
</evidence>
<comment type="caution">
    <text evidence="2">The sequence shown here is derived from an EMBL/GenBank/DDBJ whole genome shotgun (WGS) entry which is preliminary data.</text>
</comment>